<evidence type="ECO:0000313" key="1">
    <source>
        <dbReference type="EMBL" id="SUS06679.1"/>
    </source>
</evidence>
<reference evidence="1" key="1">
    <citation type="submission" date="2018-07" db="EMBL/GenBank/DDBJ databases">
        <authorList>
            <person name="Quirk P.G."/>
            <person name="Krulwich T.A."/>
        </authorList>
    </citation>
    <scope>NUCLEOTIDE SEQUENCE</scope>
</reference>
<protein>
    <submittedName>
        <fullName evidence="1">Uncharacterized protein</fullName>
    </submittedName>
</protein>
<gene>
    <name evidence="1" type="ORF">DF3PB_310020</name>
</gene>
<accession>A0A380TG78</accession>
<dbReference type="EMBL" id="UIDG01000235">
    <property type="protein sequence ID" value="SUS06679.1"/>
    <property type="molecule type" value="Genomic_DNA"/>
</dbReference>
<sequence length="89" mass="9696">MADSKDKLAALYDGLISAMDDVRQKVVEEPAYGRAVTEKQTPEPAAPECGKLETLYGIQVNISDVHIDTSSREQNVEIDTGDIEIGDDD</sequence>
<dbReference type="AlphaFoldDB" id="A0A380TG78"/>
<organism evidence="1">
    <name type="scientific">metagenome</name>
    <dbReference type="NCBI Taxonomy" id="256318"/>
    <lineage>
        <taxon>unclassified sequences</taxon>
        <taxon>metagenomes</taxon>
    </lineage>
</organism>
<name>A0A380TG78_9ZZZZ</name>
<proteinExistence type="predicted"/>